<keyword evidence="1" id="KW-1133">Transmembrane helix</keyword>
<dbReference type="Pfam" id="PF09822">
    <property type="entry name" value="ABC_transp_aux"/>
    <property type="match status" value="1"/>
</dbReference>
<accession>A0A0C3RFG6</accession>
<feature type="transmembrane region" description="Helical" evidence="1">
    <location>
        <begin position="60"/>
        <end position="79"/>
    </location>
</feature>
<feature type="transmembrane region" description="Helical" evidence="1">
    <location>
        <begin position="228"/>
        <end position="248"/>
    </location>
</feature>
<dbReference type="AlphaFoldDB" id="A0A0C3RFG6"/>
<dbReference type="Pfam" id="PF12679">
    <property type="entry name" value="ABC2_membrane_2"/>
    <property type="match status" value="1"/>
</dbReference>
<dbReference type="RefSeq" id="WP_041505385.1">
    <property type="nucleotide sequence ID" value="NZ_JPIU01000040.1"/>
</dbReference>
<feature type="transmembrane region" description="Helical" evidence="1">
    <location>
        <begin position="144"/>
        <end position="167"/>
    </location>
</feature>
<dbReference type="PANTHER" id="PTHR37305">
    <property type="entry name" value="INTEGRAL MEMBRANE PROTEIN-RELATED"/>
    <property type="match status" value="1"/>
</dbReference>
<feature type="transmembrane region" description="Helical" evidence="1">
    <location>
        <begin position="255"/>
        <end position="274"/>
    </location>
</feature>
<keyword evidence="1" id="KW-0472">Membrane</keyword>
<organism evidence="3 4">
    <name type="scientific">Sanguibacteroides justesenii</name>
    <dbReference type="NCBI Taxonomy" id="1547597"/>
    <lineage>
        <taxon>Bacteria</taxon>
        <taxon>Pseudomonadati</taxon>
        <taxon>Bacteroidota</taxon>
        <taxon>Bacteroidia</taxon>
        <taxon>Bacteroidales</taxon>
        <taxon>Porphyromonadaceae</taxon>
        <taxon>Sanguibacteroides</taxon>
    </lineage>
</organism>
<feature type="domain" description="ABC-type uncharacterised transport system" evidence="2">
    <location>
        <begin position="452"/>
        <end position="546"/>
    </location>
</feature>
<dbReference type="EMBL" id="JPIU01000040">
    <property type="protein sequence ID" value="KIO43984.1"/>
    <property type="molecule type" value="Genomic_DNA"/>
</dbReference>
<protein>
    <recommendedName>
        <fullName evidence="2">ABC-type uncharacterized transport system domain-containing protein</fullName>
    </recommendedName>
</protein>
<dbReference type="SUPFAM" id="SSF52317">
    <property type="entry name" value="Class I glutamine amidotransferase-like"/>
    <property type="match status" value="1"/>
</dbReference>
<feature type="transmembrane region" description="Helical" evidence="1">
    <location>
        <begin position="20"/>
        <end position="40"/>
    </location>
</feature>
<evidence type="ECO:0000256" key="1">
    <source>
        <dbReference type="SAM" id="Phobius"/>
    </source>
</evidence>
<dbReference type="GO" id="GO:0005886">
    <property type="term" value="C:plasma membrane"/>
    <property type="evidence" value="ECO:0007669"/>
    <property type="project" value="UniProtKB-SubCell"/>
</dbReference>
<dbReference type="GO" id="GO:0140359">
    <property type="term" value="F:ABC-type transporter activity"/>
    <property type="evidence" value="ECO:0007669"/>
    <property type="project" value="InterPro"/>
</dbReference>
<proteinExistence type="predicted"/>
<dbReference type="PANTHER" id="PTHR37305:SF1">
    <property type="entry name" value="MEMBRANE PROTEIN"/>
    <property type="match status" value="1"/>
</dbReference>
<dbReference type="InterPro" id="IPR029062">
    <property type="entry name" value="Class_I_gatase-like"/>
</dbReference>
<feature type="transmembrane region" description="Helical" evidence="1">
    <location>
        <begin position="118"/>
        <end position="138"/>
    </location>
</feature>
<sequence>MRKIYKIAITELRTLFYSPVAWLILVIFTVQAAMSYTGLIDTMLTQQFSRPLWYSIVRELFTRSFSLYPTMLGNLYLYIPLLTMGLMSREYSSGSIKLLYSSPVSTTQIVLGKYLSMMLYNLILGGILLVFVFLTGFNVPNFDYTLALSGVLGLYLVVCAYAAIGLFMSCLTSYQVVAAVSTLAVLAFLNYVGRLGQDIPLVRDITYWLSIQGRSSQMIEGLITSEDVLYFLIVIGLFLSLSVIKILSGKKRNKGLIVTRYFVVTFLALFLGYLSSRPVFKFYYDASATKLNTLAQASREVMEKMDGGLTVTTYVNLLESHYHYGIPSGVNGDKDRFKEYTRFKPRMKMKYVYYYKDVKDSNNYLTERFSGLTERQKAEKVAVANDLNMKMFLTPEELSHQIDLSGENYRFVRVIERDNGRKTFLRVYDDGYVFPNEAEISTAMKRLVTDVPVVAFVVGHGERDIRKAGDRDYYTFAQSPTFRHSLINKGFDTEVLDLSKVGEVSPEVDVLVIPDPYTAFSSDDIDKLNRYIDRGGNLVIAGEPGKQSIMNPITRMLGVEFIPGELVQPTGVYNDNLLICRFNEEGVNVMTSYKNLLNRYGIVMPGTSALSFDTTRGFRVAPVLTTSGEGSWNELEGGDKAVFNPRVGEVQGAYPTMLALTRQVGDREQRIVVLGDADCISNSELLMNRIGVQTSNFSLITGMFRWLSYGEFPLSITRPAFKDTVLELTREGMPLTSLLLTWIFPALFVLGGVGVWMKRRLG</sequence>
<feature type="transmembrane region" description="Helical" evidence="1">
    <location>
        <begin position="739"/>
        <end position="757"/>
    </location>
</feature>
<reference evidence="3 4" key="1">
    <citation type="submission" date="2014-07" db="EMBL/GenBank/DDBJ databases">
        <title>Porphyromonadaceae bacterium OUH 308042 = ATCC BAA-2681 = DSM 28342 draft genome.</title>
        <authorList>
            <person name="Sydenham T.V."/>
            <person name="Hasman H."/>
            <person name="Justensen U.S."/>
        </authorList>
    </citation>
    <scope>NUCLEOTIDE SEQUENCE [LARGE SCALE GENOMIC DNA]</scope>
    <source>
        <strain evidence="3 4">OUH 308042</strain>
    </source>
</reference>
<keyword evidence="1" id="KW-0812">Transmembrane</keyword>
<dbReference type="InterPro" id="IPR019196">
    <property type="entry name" value="ABC_transp_unknown"/>
</dbReference>
<gene>
    <name evidence="3" type="ORF">BA92_11370</name>
</gene>
<dbReference type="Proteomes" id="UP000031980">
    <property type="component" value="Unassembled WGS sequence"/>
</dbReference>
<comment type="caution">
    <text evidence="3">The sequence shown here is derived from an EMBL/GenBank/DDBJ whole genome shotgun (WGS) entry which is preliminary data.</text>
</comment>
<name>A0A0C3RFG6_9PORP</name>
<feature type="transmembrane region" description="Helical" evidence="1">
    <location>
        <begin position="174"/>
        <end position="193"/>
    </location>
</feature>
<evidence type="ECO:0000313" key="4">
    <source>
        <dbReference type="Proteomes" id="UP000031980"/>
    </source>
</evidence>
<evidence type="ECO:0000259" key="2">
    <source>
        <dbReference type="Pfam" id="PF09822"/>
    </source>
</evidence>
<evidence type="ECO:0000313" key="3">
    <source>
        <dbReference type="EMBL" id="KIO43984.1"/>
    </source>
</evidence>
<keyword evidence="4" id="KW-1185">Reference proteome</keyword>